<sequence>MGAAGLLSMLSLHIDVSLSVLATQSVRSALRGPDGQLRMQMLTGTDSSCSAAERWRLHVCSRYGQLNGLL</sequence>
<keyword evidence="3" id="KW-1185">Reference proteome</keyword>
<gene>
    <name evidence="2" type="ORF">FA09DRAFT_330830</name>
</gene>
<dbReference type="RefSeq" id="XP_025597476.1">
    <property type="nucleotide sequence ID" value="XM_025742758.1"/>
</dbReference>
<evidence type="ECO:0000313" key="3">
    <source>
        <dbReference type="Proteomes" id="UP000245946"/>
    </source>
</evidence>
<feature type="signal peptide" evidence="1">
    <location>
        <begin position="1"/>
        <end position="19"/>
    </location>
</feature>
<protein>
    <recommendedName>
        <fullName evidence="4">Secreted protein</fullName>
    </recommendedName>
</protein>
<accession>A0A316Z5Y4</accession>
<evidence type="ECO:0000313" key="2">
    <source>
        <dbReference type="EMBL" id="PWN97197.1"/>
    </source>
</evidence>
<evidence type="ECO:0008006" key="4">
    <source>
        <dbReference type="Google" id="ProtNLM"/>
    </source>
</evidence>
<proteinExistence type="predicted"/>
<dbReference type="GeneID" id="37270302"/>
<reference evidence="2 3" key="1">
    <citation type="journal article" date="2018" name="Mol. Biol. Evol.">
        <title>Broad Genomic Sampling Reveals a Smut Pathogenic Ancestry of the Fungal Clade Ustilaginomycotina.</title>
        <authorList>
            <person name="Kijpornyongpan T."/>
            <person name="Mondo S.J."/>
            <person name="Barry K."/>
            <person name="Sandor L."/>
            <person name="Lee J."/>
            <person name="Lipzen A."/>
            <person name="Pangilinan J."/>
            <person name="LaButti K."/>
            <person name="Hainaut M."/>
            <person name="Henrissat B."/>
            <person name="Grigoriev I.V."/>
            <person name="Spatafora J.W."/>
            <person name="Aime M.C."/>
        </authorList>
    </citation>
    <scope>NUCLEOTIDE SEQUENCE [LARGE SCALE GENOMIC DNA]</scope>
    <source>
        <strain evidence="2 3">MCA 4186</strain>
    </source>
</reference>
<feature type="chain" id="PRO_5016310841" description="Secreted protein" evidence="1">
    <location>
        <begin position="20"/>
        <end position="70"/>
    </location>
</feature>
<dbReference type="AlphaFoldDB" id="A0A316Z5Y4"/>
<keyword evidence="1" id="KW-0732">Signal</keyword>
<evidence type="ECO:0000256" key="1">
    <source>
        <dbReference type="SAM" id="SignalP"/>
    </source>
</evidence>
<dbReference type="EMBL" id="KZ819296">
    <property type="protein sequence ID" value="PWN97197.1"/>
    <property type="molecule type" value="Genomic_DNA"/>
</dbReference>
<dbReference type="Proteomes" id="UP000245946">
    <property type="component" value="Unassembled WGS sequence"/>
</dbReference>
<organism evidence="2 3">
    <name type="scientific">Tilletiopsis washingtonensis</name>
    <dbReference type="NCBI Taxonomy" id="58919"/>
    <lineage>
        <taxon>Eukaryota</taxon>
        <taxon>Fungi</taxon>
        <taxon>Dikarya</taxon>
        <taxon>Basidiomycota</taxon>
        <taxon>Ustilaginomycotina</taxon>
        <taxon>Exobasidiomycetes</taxon>
        <taxon>Entylomatales</taxon>
        <taxon>Entylomatales incertae sedis</taxon>
        <taxon>Tilletiopsis</taxon>
    </lineage>
</organism>
<name>A0A316Z5Y4_9BASI</name>